<organism evidence="3 4">
    <name type="scientific">Halopelagius fulvigenes</name>
    <dbReference type="NCBI Taxonomy" id="1198324"/>
    <lineage>
        <taxon>Archaea</taxon>
        <taxon>Methanobacteriati</taxon>
        <taxon>Methanobacteriota</taxon>
        <taxon>Stenosarchaea group</taxon>
        <taxon>Halobacteria</taxon>
        <taxon>Halobacteriales</taxon>
        <taxon>Haloferacaceae</taxon>
    </lineage>
</organism>
<dbReference type="RefSeq" id="WP_379693746.1">
    <property type="nucleotide sequence ID" value="NZ_JBHSXH010000009.1"/>
</dbReference>
<feature type="domain" description="Enoyl reductase (ER)" evidence="2">
    <location>
        <begin position="10"/>
        <end position="316"/>
    </location>
</feature>
<dbReference type="GO" id="GO:0044281">
    <property type="term" value="P:small molecule metabolic process"/>
    <property type="evidence" value="ECO:0007669"/>
    <property type="project" value="UniProtKB-ARBA"/>
</dbReference>
<dbReference type="SUPFAM" id="SSF51735">
    <property type="entry name" value="NAD(P)-binding Rossmann-fold domains"/>
    <property type="match status" value="1"/>
</dbReference>
<dbReference type="EMBL" id="JBHSXH010000009">
    <property type="protein sequence ID" value="MFC6824603.1"/>
    <property type="molecule type" value="Genomic_DNA"/>
</dbReference>
<dbReference type="Proteomes" id="UP001596408">
    <property type="component" value="Unassembled WGS sequence"/>
</dbReference>
<dbReference type="Gene3D" id="3.40.50.720">
    <property type="entry name" value="NAD(P)-binding Rossmann-like Domain"/>
    <property type="match status" value="1"/>
</dbReference>
<dbReference type="InterPro" id="IPR036291">
    <property type="entry name" value="NAD(P)-bd_dom_sf"/>
</dbReference>
<dbReference type="PANTHER" id="PTHR44154">
    <property type="entry name" value="QUINONE OXIDOREDUCTASE"/>
    <property type="match status" value="1"/>
</dbReference>
<dbReference type="Pfam" id="PF13602">
    <property type="entry name" value="ADH_zinc_N_2"/>
    <property type="match status" value="1"/>
</dbReference>
<sequence length="318" mass="33762">MRAVRIHEHGDADVLRVDDAETPDPEPGQVLVNVEAVGVNPVDTYFREGAYPVPHLPFVPGSDLAGTVAVVGDGVERFEAGDRVFGTGLGNGMSGTYAEEVAAPADFLTHIPDGVSFEDAAALALVGTTAWQAFVHHATVEPAETVLVHGGSGGVGHVAVQLAETMGARVLATASEEFHDDVRALGAEEVFDYRRDDLEDAVLAAGPPDVILDTHMDRYLQFNANVAAADGRIIGIGNDTGEGGFTDIGVTKGKELRYQFMTMYNTAEKDAVLTRLGSLLERGEVEPVVHETYPLEDAAEAQRTVLEDSFLGKVVLVP</sequence>
<dbReference type="Gene3D" id="3.90.180.10">
    <property type="entry name" value="Medium-chain alcohol dehydrogenases, catalytic domain"/>
    <property type="match status" value="1"/>
</dbReference>
<dbReference type="InterPro" id="IPR011032">
    <property type="entry name" value="GroES-like_sf"/>
</dbReference>
<dbReference type="InterPro" id="IPR051603">
    <property type="entry name" value="Zinc-ADH_QOR/CCCR"/>
</dbReference>
<accession>A0ABD5TVE9</accession>
<keyword evidence="4" id="KW-1185">Reference proteome</keyword>
<dbReference type="CDD" id="cd08253">
    <property type="entry name" value="zeta_crystallin"/>
    <property type="match status" value="1"/>
</dbReference>
<keyword evidence="1" id="KW-0521">NADP</keyword>
<dbReference type="PANTHER" id="PTHR44154:SF1">
    <property type="entry name" value="QUINONE OXIDOREDUCTASE"/>
    <property type="match status" value="1"/>
</dbReference>
<dbReference type="InterPro" id="IPR020843">
    <property type="entry name" value="ER"/>
</dbReference>
<dbReference type="GO" id="GO:0043168">
    <property type="term" value="F:anion binding"/>
    <property type="evidence" value="ECO:0007669"/>
    <property type="project" value="UniProtKB-ARBA"/>
</dbReference>
<comment type="caution">
    <text evidence="3">The sequence shown here is derived from an EMBL/GenBank/DDBJ whole genome shotgun (WGS) entry which is preliminary data.</text>
</comment>
<dbReference type="InterPro" id="IPR013154">
    <property type="entry name" value="ADH-like_N"/>
</dbReference>
<dbReference type="GO" id="GO:0030554">
    <property type="term" value="F:adenyl nucleotide binding"/>
    <property type="evidence" value="ECO:0007669"/>
    <property type="project" value="UniProtKB-ARBA"/>
</dbReference>
<name>A0ABD5TVE9_9EURY</name>
<dbReference type="GO" id="GO:0016616">
    <property type="term" value="F:oxidoreductase activity, acting on the CH-OH group of donors, NAD or NADP as acceptor"/>
    <property type="evidence" value="ECO:0007669"/>
    <property type="project" value="UniProtKB-ARBA"/>
</dbReference>
<reference evidence="3 4" key="1">
    <citation type="journal article" date="2019" name="Int. J. Syst. Evol. Microbiol.">
        <title>The Global Catalogue of Microorganisms (GCM) 10K type strain sequencing project: providing services to taxonomists for standard genome sequencing and annotation.</title>
        <authorList>
            <consortium name="The Broad Institute Genomics Platform"/>
            <consortium name="The Broad Institute Genome Sequencing Center for Infectious Disease"/>
            <person name="Wu L."/>
            <person name="Ma J."/>
        </authorList>
    </citation>
    <scope>NUCLEOTIDE SEQUENCE [LARGE SCALE GENOMIC DNA]</scope>
    <source>
        <strain evidence="3 4">YIM 94188</strain>
    </source>
</reference>
<protein>
    <submittedName>
        <fullName evidence="3">NADPH:quinone reductase</fullName>
    </submittedName>
</protein>
<gene>
    <name evidence="3" type="ORF">ACFQEV_06280</name>
</gene>
<dbReference type="Pfam" id="PF08240">
    <property type="entry name" value="ADH_N"/>
    <property type="match status" value="1"/>
</dbReference>
<dbReference type="AlphaFoldDB" id="A0ABD5TVE9"/>
<evidence type="ECO:0000256" key="1">
    <source>
        <dbReference type="ARBA" id="ARBA00022857"/>
    </source>
</evidence>
<evidence type="ECO:0000313" key="3">
    <source>
        <dbReference type="EMBL" id="MFC6824603.1"/>
    </source>
</evidence>
<dbReference type="SMART" id="SM00829">
    <property type="entry name" value="PKS_ER"/>
    <property type="match status" value="1"/>
</dbReference>
<evidence type="ECO:0000313" key="4">
    <source>
        <dbReference type="Proteomes" id="UP001596408"/>
    </source>
</evidence>
<evidence type="ECO:0000259" key="2">
    <source>
        <dbReference type="SMART" id="SM00829"/>
    </source>
</evidence>
<proteinExistence type="predicted"/>
<dbReference type="SUPFAM" id="SSF50129">
    <property type="entry name" value="GroES-like"/>
    <property type="match status" value="1"/>
</dbReference>